<dbReference type="Proteomes" id="UP000246464">
    <property type="component" value="Chromosome 6"/>
</dbReference>
<accession>A0A2U9BEE6</accession>
<reference evidence="1 2" key="1">
    <citation type="submission" date="2017-12" db="EMBL/GenBank/DDBJ databases">
        <title>Integrating genomic resources of turbot (Scophthalmus maximus) in depth evaluation of genetic and physical mapping variation across individuals.</title>
        <authorList>
            <person name="Martinez P."/>
        </authorList>
    </citation>
    <scope>NUCLEOTIDE SEQUENCE [LARGE SCALE GENOMIC DNA]</scope>
</reference>
<dbReference type="EMBL" id="CP026248">
    <property type="protein sequence ID" value="AWP02189.1"/>
    <property type="molecule type" value="Genomic_DNA"/>
</dbReference>
<keyword evidence="2" id="KW-1185">Reference proteome</keyword>
<sequence length="72" mass="8494">MTRIPLQTREELQRRYQQMVNTSRSEECSDSAQFTRNFKKPRGGTLMISSDMKSTSQDFYLQQSRTFCESTD</sequence>
<proteinExistence type="predicted"/>
<gene>
    <name evidence="1" type="ORF">SMAX5B_016415</name>
</gene>
<name>A0A2U9BEE6_SCOMX</name>
<dbReference type="AlphaFoldDB" id="A0A2U9BEE6"/>
<evidence type="ECO:0000313" key="2">
    <source>
        <dbReference type="Proteomes" id="UP000246464"/>
    </source>
</evidence>
<protein>
    <submittedName>
        <fullName evidence="1">Uncharacterized protein</fullName>
    </submittedName>
</protein>
<organism evidence="1 2">
    <name type="scientific">Scophthalmus maximus</name>
    <name type="common">Turbot</name>
    <name type="synonym">Psetta maxima</name>
    <dbReference type="NCBI Taxonomy" id="52904"/>
    <lineage>
        <taxon>Eukaryota</taxon>
        <taxon>Metazoa</taxon>
        <taxon>Chordata</taxon>
        <taxon>Craniata</taxon>
        <taxon>Vertebrata</taxon>
        <taxon>Euteleostomi</taxon>
        <taxon>Actinopterygii</taxon>
        <taxon>Neopterygii</taxon>
        <taxon>Teleostei</taxon>
        <taxon>Neoteleostei</taxon>
        <taxon>Acanthomorphata</taxon>
        <taxon>Carangaria</taxon>
        <taxon>Pleuronectiformes</taxon>
        <taxon>Pleuronectoidei</taxon>
        <taxon>Scophthalmidae</taxon>
        <taxon>Scophthalmus</taxon>
    </lineage>
</organism>
<evidence type="ECO:0000313" key="1">
    <source>
        <dbReference type="EMBL" id="AWP02189.1"/>
    </source>
</evidence>